<comment type="caution">
    <text evidence="10">The sequence shown here is derived from an EMBL/GenBank/DDBJ whole genome shotgun (WGS) entry which is preliminary data.</text>
</comment>
<dbReference type="AlphaFoldDB" id="A0A162IRG1"/>
<dbReference type="PANTHER" id="PTHR28184">
    <property type="entry name" value="MITOCHONDRIAL HOMOLOGOUS RECOMBINATION PROTEIN 1"/>
    <property type="match status" value="1"/>
</dbReference>
<dbReference type="GO" id="GO:0000150">
    <property type="term" value="F:DNA strand exchange activity"/>
    <property type="evidence" value="ECO:0007669"/>
    <property type="project" value="InterPro"/>
</dbReference>
<evidence type="ECO:0000256" key="4">
    <source>
        <dbReference type="ARBA" id="ARBA00023015"/>
    </source>
</evidence>
<evidence type="ECO:0000256" key="9">
    <source>
        <dbReference type="SAM" id="MobiDB-lite"/>
    </source>
</evidence>
<keyword evidence="5" id="KW-0496">Mitochondrion</keyword>
<dbReference type="InterPro" id="IPR024629">
    <property type="entry name" value="Ribosomal_mL67"/>
</dbReference>
<feature type="region of interest" description="Disordered" evidence="9">
    <location>
        <begin position="168"/>
        <end position="191"/>
    </location>
</feature>
<dbReference type="GO" id="GO:0005739">
    <property type="term" value="C:mitochondrion"/>
    <property type="evidence" value="ECO:0007669"/>
    <property type="project" value="UniProtKB-SubCell"/>
</dbReference>
<comment type="subcellular location">
    <subcellularLocation>
        <location evidence="1">Mitochondrion</location>
    </subcellularLocation>
</comment>
<dbReference type="STRING" id="1081108.A0A162IRG1"/>
<reference evidence="10 11" key="1">
    <citation type="journal article" date="2016" name="Genome Biol. Evol.">
        <title>Divergent and convergent evolution of fungal pathogenicity.</title>
        <authorList>
            <person name="Shang Y."/>
            <person name="Xiao G."/>
            <person name="Zheng P."/>
            <person name="Cen K."/>
            <person name="Zhan S."/>
            <person name="Wang C."/>
        </authorList>
    </citation>
    <scope>NUCLEOTIDE SEQUENCE [LARGE SCALE GENOMIC DNA]</scope>
    <source>
        <strain evidence="10 11">RCEF 1005</strain>
    </source>
</reference>
<dbReference type="Pfam" id="PF12829">
    <property type="entry name" value="Mhr1"/>
    <property type="match status" value="1"/>
</dbReference>
<evidence type="ECO:0000256" key="8">
    <source>
        <dbReference type="ARBA" id="ARBA00035185"/>
    </source>
</evidence>
<dbReference type="GO" id="GO:0003697">
    <property type="term" value="F:single-stranded DNA binding"/>
    <property type="evidence" value="ECO:0007669"/>
    <property type="project" value="InterPro"/>
</dbReference>
<dbReference type="PANTHER" id="PTHR28184:SF1">
    <property type="entry name" value="LARGE RIBOSOMAL SUBUNIT PROTEIN ML67"/>
    <property type="match status" value="1"/>
</dbReference>
<evidence type="ECO:0000256" key="1">
    <source>
        <dbReference type="ARBA" id="ARBA00004173"/>
    </source>
</evidence>
<evidence type="ECO:0000313" key="11">
    <source>
        <dbReference type="Proteomes" id="UP000076881"/>
    </source>
</evidence>
<dbReference type="GO" id="GO:0005840">
    <property type="term" value="C:ribosome"/>
    <property type="evidence" value="ECO:0007669"/>
    <property type="project" value="UniProtKB-KW"/>
</dbReference>
<keyword evidence="11" id="KW-1185">Reference proteome</keyword>
<evidence type="ECO:0000256" key="2">
    <source>
        <dbReference type="ARBA" id="ARBA00010741"/>
    </source>
</evidence>
<name>A0A162IRG1_CORDF</name>
<keyword evidence="3" id="KW-0689">Ribosomal protein</keyword>
<keyword evidence="4" id="KW-0805">Transcription regulation</keyword>
<organism evidence="10 11">
    <name type="scientific">Akanthomyces lecanii RCEF 1005</name>
    <dbReference type="NCBI Taxonomy" id="1081108"/>
    <lineage>
        <taxon>Eukaryota</taxon>
        <taxon>Fungi</taxon>
        <taxon>Dikarya</taxon>
        <taxon>Ascomycota</taxon>
        <taxon>Pezizomycotina</taxon>
        <taxon>Sordariomycetes</taxon>
        <taxon>Hypocreomycetidae</taxon>
        <taxon>Hypocreales</taxon>
        <taxon>Cordycipitaceae</taxon>
        <taxon>Akanthomyces</taxon>
        <taxon>Cordyceps confragosa</taxon>
    </lineage>
</organism>
<evidence type="ECO:0000256" key="6">
    <source>
        <dbReference type="ARBA" id="ARBA00023163"/>
    </source>
</evidence>
<proteinExistence type="inferred from homology"/>
<gene>
    <name evidence="10" type="ORF">LEL_06059</name>
</gene>
<dbReference type="Proteomes" id="UP000076881">
    <property type="component" value="Unassembled WGS sequence"/>
</dbReference>
<dbReference type="OrthoDB" id="5333655at2759"/>
<protein>
    <recommendedName>
        <fullName evidence="8">Large ribosomal subunit protein mL67</fullName>
    </recommendedName>
</protein>
<dbReference type="GO" id="GO:1990904">
    <property type="term" value="C:ribonucleoprotein complex"/>
    <property type="evidence" value="ECO:0007669"/>
    <property type="project" value="UniProtKB-KW"/>
</dbReference>
<keyword evidence="6" id="KW-0804">Transcription</keyword>
<evidence type="ECO:0000256" key="3">
    <source>
        <dbReference type="ARBA" id="ARBA00022980"/>
    </source>
</evidence>
<evidence type="ECO:0000313" key="10">
    <source>
        <dbReference type="EMBL" id="OAA76375.1"/>
    </source>
</evidence>
<sequence>MNTTQRVRLGQLPDIARLCLRQVHGGKRPPNPWAFQGPDGHGENIWVFAHRRTQQVIYSFSPTLDVCASFYPAFNGTDHARTGSIEGFHDMKQLPYNGKKTKPAKLRKDYWAPMAKIELPRGHGNVGRVVFQKLRELKHLHEVSWDDSLLYKKPIEYNEAEKKAAAKRAAEKEPEPLFTRSKAQRGKALNAQKANSVADMAAVLGSGGPGNKIESTETAGLKLPVRVIWSDINDAGYAEKWPRNVKHTEQVEPVAETALPADVEVAA</sequence>
<dbReference type="GO" id="GO:0003735">
    <property type="term" value="F:structural constituent of ribosome"/>
    <property type="evidence" value="ECO:0007669"/>
    <property type="project" value="TreeGrafter"/>
</dbReference>
<accession>A0A162IRG1</accession>
<evidence type="ECO:0000256" key="5">
    <source>
        <dbReference type="ARBA" id="ARBA00023128"/>
    </source>
</evidence>
<dbReference type="EMBL" id="AZHF01000004">
    <property type="protein sequence ID" value="OAA76375.1"/>
    <property type="molecule type" value="Genomic_DNA"/>
</dbReference>
<comment type="similarity">
    <text evidence="2">Belongs to the mitochondrion-specific ribosomal protein mL67 family.</text>
</comment>
<keyword evidence="7" id="KW-0687">Ribonucleoprotein</keyword>
<evidence type="ECO:0000256" key="7">
    <source>
        <dbReference type="ARBA" id="ARBA00023274"/>
    </source>
</evidence>